<feature type="region of interest" description="Disordered" evidence="1">
    <location>
        <begin position="71"/>
        <end position="93"/>
    </location>
</feature>
<dbReference type="RefSeq" id="WP_173584936.1">
    <property type="nucleotide sequence ID" value="NZ_WOTB01000041.1"/>
</dbReference>
<evidence type="ECO:0000313" key="2">
    <source>
        <dbReference type="EMBL" id="NHN86606.1"/>
    </source>
</evidence>
<name>A0ABX0JTS6_9PROT</name>
<proteinExistence type="predicted"/>
<dbReference type="Proteomes" id="UP000635278">
    <property type="component" value="Unassembled WGS sequence"/>
</dbReference>
<keyword evidence="3" id="KW-1185">Reference proteome</keyword>
<reference evidence="2 3" key="1">
    <citation type="journal article" date="2020" name="Int. J. Syst. Evol. Microbiol.">
        <title>Novel acetic acid bacteria from cider fermentations: Acetobacter conturbans sp. nov. and Acetobacter fallax sp. nov.</title>
        <authorList>
            <person name="Sombolestani A.S."/>
            <person name="Cleenwerck I."/>
            <person name="Cnockaert M."/>
            <person name="Borremans W."/>
            <person name="Wieme A.D."/>
            <person name="De Vuyst L."/>
            <person name="Vandamme P."/>
        </authorList>
    </citation>
    <scope>NUCLEOTIDE SEQUENCE [LARGE SCALE GENOMIC DNA]</scope>
    <source>
        <strain evidence="2 3">LMG 30640</strain>
    </source>
</reference>
<protein>
    <recommendedName>
        <fullName evidence="4">Major facilitator superfamily (MFS) profile domain-containing protein</fullName>
    </recommendedName>
</protein>
<dbReference type="SUPFAM" id="SSF103473">
    <property type="entry name" value="MFS general substrate transporter"/>
    <property type="match status" value="1"/>
</dbReference>
<dbReference type="InterPro" id="IPR036259">
    <property type="entry name" value="MFS_trans_sf"/>
</dbReference>
<gene>
    <name evidence="2" type="ORF">GOB93_18525</name>
</gene>
<evidence type="ECO:0000313" key="3">
    <source>
        <dbReference type="Proteomes" id="UP000635278"/>
    </source>
</evidence>
<accession>A0ABX0JTS6</accession>
<organism evidence="2 3">
    <name type="scientific">Acetobacter musti</name>
    <dbReference type="NCBI Taxonomy" id="864732"/>
    <lineage>
        <taxon>Bacteria</taxon>
        <taxon>Pseudomonadati</taxon>
        <taxon>Pseudomonadota</taxon>
        <taxon>Alphaproteobacteria</taxon>
        <taxon>Acetobacterales</taxon>
        <taxon>Acetobacteraceae</taxon>
        <taxon>Acetobacter</taxon>
    </lineage>
</organism>
<sequence length="93" mass="10425">MNETQGIPRTRWCIGSILAPGVFINYFDRMALSVASPQVQAEYRLTSVQFGQLFSGFFWIYAFVQGPSGRHQNDGKLVPAQRPAENISSSDRL</sequence>
<comment type="caution">
    <text evidence="2">The sequence shown here is derived from an EMBL/GenBank/DDBJ whole genome shotgun (WGS) entry which is preliminary data.</text>
</comment>
<dbReference type="EMBL" id="WOTB01000041">
    <property type="protein sequence ID" value="NHN86606.1"/>
    <property type="molecule type" value="Genomic_DNA"/>
</dbReference>
<evidence type="ECO:0008006" key="4">
    <source>
        <dbReference type="Google" id="ProtNLM"/>
    </source>
</evidence>
<dbReference type="Gene3D" id="1.20.1250.20">
    <property type="entry name" value="MFS general substrate transporter like domains"/>
    <property type="match status" value="1"/>
</dbReference>
<evidence type="ECO:0000256" key="1">
    <source>
        <dbReference type="SAM" id="MobiDB-lite"/>
    </source>
</evidence>